<dbReference type="PANTHER" id="PTHR24320">
    <property type="entry name" value="RETINOL DEHYDROGENASE"/>
    <property type="match status" value="1"/>
</dbReference>
<keyword evidence="3" id="KW-0560">Oxidoreductase</keyword>
<comment type="similarity">
    <text evidence="1">Belongs to the short-chain dehydrogenases/reductases (SDR) family.</text>
</comment>
<comment type="caution">
    <text evidence="4">The sequence shown here is derived from an EMBL/GenBank/DDBJ whole genome shotgun (WGS) entry which is preliminary data.</text>
</comment>
<reference evidence="4" key="1">
    <citation type="submission" date="2022-07" db="EMBL/GenBank/DDBJ databases">
        <title>Fungi with potential for degradation of polypropylene.</title>
        <authorList>
            <person name="Gostincar C."/>
        </authorList>
    </citation>
    <scope>NUCLEOTIDE SEQUENCE</scope>
    <source>
        <strain evidence="4">EXF-13308</strain>
    </source>
</reference>
<evidence type="ECO:0000313" key="4">
    <source>
        <dbReference type="EMBL" id="KAJ9131726.1"/>
    </source>
</evidence>
<evidence type="ECO:0000256" key="2">
    <source>
        <dbReference type="ARBA" id="ARBA00022857"/>
    </source>
</evidence>
<dbReference type="Proteomes" id="UP001174694">
    <property type="component" value="Unassembled WGS sequence"/>
</dbReference>
<keyword evidence="5" id="KW-1185">Reference proteome</keyword>
<keyword evidence="2" id="KW-0521">NADP</keyword>
<sequence>MSRLSQMCPPNPGFTAQNLPDLSGRVYIVTGSNTGVGKELAQILFCRNAKVYIAARSETKARAAIESIRVACPASSGTLVFHHLVLDDLSAVAESAHEFLAKEGRLDVLFNNAGVMHPPQGSVTVQGYELQLGVHNLAPVLFTEMLTPLLEKTANALAQEGKKDLVRVVWVSSLYAEMGSPKGGFDPDNIDYGKKDQSKYFKYSASKAGVYYQGVEYGRRHAGKGIVSVSLNPGNLKSDLQRHAGSLKRQVADLMLFAPINGAYTELFAGLSPDVTMEKSGSYIIPWGRFGNIRSDLLAGSLPKSEGGTAMAGIWYSWCMQQVQKFMDNQK</sequence>
<dbReference type="Gene3D" id="3.40.50.720">
    <property type="entry name" value="NAD(P)-binding Rossmann-like Domain"/>
    <property type="match status" value="1"/>
</dbReference>
<dbReference type="InterPro" id="IPR002347">
    <property type="entry name" value="SDR_fam"/>
</dbReference>
<organism evidence="4 5">
    <name type="scientific">Pleurostoma richardsiae</name>
    <dbReference type="NCBI Taxonomy" id="41990"/>
    <lineage>
        <taxon>Eukaryota</taxon>
        <taxon>Fungi</taxon>
        <taxon>Dikarya</taxon>
        <taxon>Ascomycota</taxon>
        <taxon>Pezizomycotina</taxon>
        <taxon>Sordariomycetes</taxon>
        <taxon>Sordariomycetidae</taxon>
        <taxon>Calosphaeriales</taxon>
        <taxon>Pleurostomataceae</taxon>
        <taxon>Pleurostoma</taxon>
    </lineage>
</organism>
<dbReference type="SUPFAM" id="SSF51735">
    <property type="entry name" value="NAD(P)-binding Rossmann-fold domains"/>
    <property type="match status" value="1"/>
</dbReference>
<gene>
    <name evidence="4" type="ORF">NKR23_g11579</name>
</gene>
<proteinExistence type="inferred from homology"/>
<dbReference type="GO" id="GO:0016491">
    <property type="term" value="F:oxidoreductase activity"/>
    <property type="evidence" value="ECO:0007669"/>
    <property type="project" value="UniProtKB-KW"/>
</dbReference>
<evidence type="ECO:0000256" key="1">
    <source>
        <dbReference type="ARBA" id="ARBA00006484"/>
    </source>
</evidence>
<dbReference type="PANTHER" id="PTHR24320:SF236">
    <property type="entry name" value="SHORT-CHAIN DEHYDROGENASE-RELATED"/>
    <property type="match status" value="1"/>
</dbReference>
<dbReference type="AlphaFoldDB" id="A0AA38R7I7"/>
<dbReference type="PRINTS" id="PR00081">
    <property type="entry name" value="GDHRDH"/>
</dbReference>
<protein>
    <submittedName>
        <fullName evidence="4">NAD(P)-binding protein</fullName>
    </submittedName>
</protein>
<evidence type="ECO:0000313" key="5">
    <source>
        <dbReference type="Proteomes" id="UP001174694"/>
    </source>
</evidence>
<dbReference type="Pfam" id="PF00106">
    <property type="entry name" value="adh_short"/>
    <property type="match status" value="1"/>
</dbReference>
<name>A0AA38R7I7_9PEZI</name>
<accession>A0AA38R7I7</accession>
<dbReference type="InterPro" id="IPR036291">
    <property type="entry name" value="NAD(P)-bd_dom_sf"/>
</dbReference>
<dbReference type="EMBL" id="JANBVO010000064">
    <property type="protein sequence ID" value="KAJ9131726.1"/>
    <property type="molecule type" value="Genomic_DNA"/>
</dbReference>
<evidence type="ECO:0000256" key="3">
    <source>
        <dbReference type="ARBA" id="ARBA00023002"/>
    </source>
</evidence>